<sequence length="80" mass="8928">MMEKSDEIFEVNLDGQFMGRSLTVKPEQTTDGVPIYHCYLDGTSISQLRLETSGEWTQVWGDLPEHTVQRIGEVIAANAG</sequence>
<evidence type="ECO:0000313" key="2">
    <source>
        <dbReference type="Proteomes" id="UP001595526"/>
    </source>
</evidence>
<dbReference type="Proteomes" id="UP001595526">
    <property type="component" value="Unassembled WGS sequence"/>
</dbReference>
<evidence type="ECO:0000313" key="1">
    <source>
        <dbReference type="EMBL" id="MFC3199035.1"/>
    </source>
</evidence>
<name>A0ABV7JLS2_9SPHI</name>
<proteinExistence type="predicted"/>
<organism evidence="1 2">
    <name type="scientific">Parapedobacter deserti</name>
    <dbReference type="NCBI Taxonomy" id="1912957"/>
    <lineage>
        <taxon>Bacteria</taxon>
        <taxon>Pseudomonadati</taxon>
        <taxon>Bacteroidota</taxon>
        <taxon>Sphingobacteriia</taxon>
        <taxon>Sphingobacteriales</taxon>
        <taxon>Sphingobacteriaceae</taxon>
        <taxon>Parapedobacter</taxon>
    </lineage>
</organism>
<keyword evidence="2" id="KW-1185">Reference proteome</keyword>
<gene>
    <name evidence="1" type="ORF">ACFOET_15530</name>
</gene>
<protein>
    <submittedName>
        <fullName evidence="1">Uncharacterized protein</fullName>
    </submittedName>
</protein>
<dbReference type="RefSeq" id="WP_379024265.1">
    <property type="nucleotide sequence ID" value="NZ_JBHRTA010000038.1"/>
</dbReference>
<dbReference type="EMBL" id="JBHRTA010000038">
    <property type="protein sequence ID" value="MFC3199035.1"/>
    <property type="molecule type" value="Genomic_DNA"/>
</dbReference>
<reference evidence="2" key="1">
    <citation type="journal article" date="2019" name="Int. J. Syst. Evol. Microbiol.">
        <title>The Global Catalogue of Microorganisms (GCM) 10K type strain sequencing project: providing services to taxonomists for standard genome sequencing and annotation.</title>
        <authorList>
            <consortium name="The Broad Institute Genomics Platform"/>
            <consortium name="The Broad Institute Genome Sequencing Center for Infectious Disease"/>
            <person name="Wu L."/>
            <person name="Ma J."/>
        </authorList>
    </citation>
    <scope>NUCLEOTIDE SEQUENCE [LARGE SCALE GENOMIC DNA]</scope>
    <source>
        <strain evidence="2">KCTC 52416</strain>
    </source>
</reference>
<accession>A0ABV7JLS2</accession>
<comment type="caution">
    <text evidence="1">The sequence shown here is derived from an EMBL/GenBank/DDBJ whole genome shotgun (WGS) entry which is preliminary data.</text>
</comment>